<evidence type="ECO:0000256" key="11">
    <source>
        <dbReference type="PROSITE-ProRule" id="PRU00455"/>
    </source>
</evidence>
<keyword evidence="9" id="KW-0862">Zinc</keyword>
<evidence type="ECO:0000313" key="15">
    <source>
        <dbReference type="Proteomes" id="UP000634136"/>
    </source>
</evidence>
<dbReference type="UniPathway" id="UPA00143"/>
<comment type="function">
    <text evidence="10">E3 ubiquitin-protein ligase that mediates ubiquitination and subsequent proteasomal degradation of target proteins. E3 ubiquitin ligases accept ubiquitin from an E2 ubiquitin-conjugating enzyme in the form of a thioester and then directly transfers the ubiquitin to targeted substrates. It probably triggers the ubiquitin-mediated degradation of different substrates.</text>
</comment>
<keyword evidence="8" id="KW-0833">Ubl conjugation pathway</keyword>
<dbReference type="PROSITE" id="PS51081">
    <property type="entry name" value="ZF_SIAH"/>
    <property type="match status" value="1"/>
</dbReference>
<dbReference type="InterPro" id="IPR049548">
    <property type="entry name" value="Sina-like_RING"/>
</dbReference>
<evidence type="ECO:0000256" key="3">
    <source>
        <dbReference type="ARBA" id="ARBA00009119"/>
    </source>
</evidence>
<evidence type="ECO:0000256" key="12">
    <source>
        <dbReference type="SAM" id="MobiDB-lite"/>
    </source>
</evidence>
<dbReference type="EMBL" id="JAAIUW010000002">
    <property type="protein sequence ID" value="KAF7842333.1"/>
    <property type="molecule type" value="Genomic_DNA"/>
</dbReference>
<evidence type="ECO:0000256" key="4">
    <source>
        <dbReference type="ARBA" id="ARBA00012483"/>
    </source>
</evidence>
<comment type="similarity">
    <text evidence="3">Belongs to the SINA (Seven in absentia) family.</text>
</comment>
<dbReference type="GO" id="GO:0008270">
    <property type="term" value="F:zinc ion binding"/>
    <property type="evidence" value="ECO:0007669"/>
    <property type="project" value="UniProtKB-KW"/>
</dbReference>
<comment type="catalytic activity">
    <reaction evidence="1">
        <text>S-ubiquitinyl-[E2 ubiquitin-conjugating enzyme]-L-cysteine + [acceptor protein]-L-lysine = [E2 ubiquitin-conjugating enzyme]-L-cysteine + N(6)-ubiquitinyl-[acceptor protein]-L-lysine.</text>
        <dbReference type="EC" id="2.3.2.27"/>
    </reaction>
</comment>
<comment type="pathway">
    <text evidence="2">Protein modification; protein ubiquitination.</text>
</comment>
<sequence>MAKFSVSGEDDGEGPSNPTPKRRRIAISYFTDGEDDREDIGNPSGTEGEGDVSAQESQLVQREEHVADDQDPVAENSDDFFWFRPISNNNSGENDVSATENRDRSISVMLTDPDVLDCCICYEPLSIPIFQCENGHIACSFCCIKLMNKCPMCFMPIGYNRCRAIEKVLESVKVSCLNAKYGCKETVCYSKKNDHEKECIHAPCTCPHSGCDFVASSKELTRHFKRKHEGSAIHFTYGHFFSVFLKVADKVVFLQEQNGAELFILHSNVESLGNIVNISCIGPSSLKTVYHYDILARSQGCCLKLKSFAKNTQDLNAIDTTTSTGFLLIPCGFFNSSGRLKLEICIRCNVVTDLANVQ</sequence>
<dbReference type="InterPro" id="IPR013010">
    <property type="entry name" value="Znf_SIAH"/>
</dbReference>
<dbReference type="InterPro" id="IPR013083">
    <property type="entry name" value="Znf_RING/FYVE/PHD"/>
</dbReference>
<feature type="region of interest" description="Disordered" evidence="12">
    <location>
        <begin position="1"/>
        <end position="58"/>
    </location>
</feature>
<dbReference type="PANTHER" id="PTHR46632">
    <property type="entry name" value="E3 UBIQUITIN-PROTEIN LIGASE SINA-LIKE 4"/>
    <property type="match status" value="1"/>
</dbReference>
<evidence type="ECO:0000256" key="7">
    <source>
        <dbReference type="ARBA" id="ARBA00022771"/>
    </source>
</evidence>
<dbReference type="Pfam" id="PF21361">
    <property type="entry name" value="Sina_ZnF"/>
    <property type="match status" value="1"/>
</dbReference>
<evidence type="ECO:0000259" key="13">
    <source>
        <dbReference type="PROSITE" id="PS51081"/>
    </source>
</evidence>
<evidence type="ECO:0000313" key="14">
    <source>
        <dbReference type="EMBL" id="KAF7842333.1"/>
    </source>
</evidence>
<evidence type="ECO:0000256" key="6">
    <source>
        <dbReference type="ARBA" id="ARBA00022723"/>
    </source>
</evidence>
<reference evidence="14" key="1">
    <citation type="submission" date="2020-09" db="EMBL/GenBank/DDBJ databases">
        <title>Genome-Enabled Discovery of Anthraquinone Biosynthesis in Senna tora.</title>
        <authorList>
            <person name="Kang S.-H."/>
            <person name="Pandey R.P."/>
            <person name="Lee C.-M."/>
            <person name="Sim J.-S."/>
            <person name="Jeong J.-T."/>
            <person name="Choi B.-S."/>
            <person name="Jung M."/>
            <person name="Ginzburg D."/>
            <person name="Zhao K."/>
            <person name="Won S.Y."/>
            <person name="Oh T.-J."/>
            <person name="Yu Y."/>
            <person name="Kim N.-H."/>
            <person name="Lee O.R."/>
            <person name="Lee T.-H."/>
            <person name="Bashyal P."/>
            <person name="Kim T.-S."/>
            <person name="Lee W.-H."/>
            <person name="Kawkins C."/>
            <person name="Kim C.-K."/>
            <person name="Kim J.S."/>
            <person name="Ahn B.O."/>
            <person name="Rhee S.Y."/>
            <person name="Sohng J.K."/>
        </authorList>
    </citation>
    <scope>NUCLEOTIDE SEQUENCE</scope>
    <source>
        <tissue evidence="14">Leaf</tissue>
    </source>
</reference>
<evidence type="ECO:0000256" key="2">
    <source>
        <dbReference type="ARBA" id="ARBA00004906"/>
    </source>
</evidence>
<feature type="domain" description="SIAH-type" evidence="13">
    <location>
        <begin position="171"/>
        <end position="229"/>
    </location>
</feature>
<evidence type="ECO:0000256" key="9">
    <source>
        <dbReference type="ARBA" id="ARBA00022833"/>
    </source>
</evidence>
<dbReference type="Proteomes" id="UP000634136">
    <property type="component" value="Unassembled WGS sequence"/>
</dbReference>
<evidence type="ECO:0000256" key="1">
    <source>
        <dbReference type="ARBA" id="ARBA00000900"/>
    </source>
</evidence>
<evidence type="ECO:0000256" key="8">
    <source>
        <dbReference type="ARBA" id="ARBA00022786"/>
    </source>
</evidence>
<evidence type="ECO:0000256" key="5">
    <source>
        <dbReference type="ARBA" id="ARBA00022679"/>
    </source>
</evidence>
<dbReference type="EC" id="2.3.2.27" evidence="4"/>
<dbReference type="PANTHER" id="PTHR46632:SF16">
    <property type="entry name" value="E3 UBIQUITIN-PROTEIN LIGASE SINA-LIKE 10"/>
    <property type="match status" value="1"/>
</dbReference>
<dbReference type="GO" id="GO:0061630">
    <property type="term" value="F:ubiquitin protein ligase activity"/>
    <property type="evidence" value="ECO:0007669"/>
    <property type="project" value="UniProtKB-EC"/>
</dbReference>
<organism evidence="14 15">
    <name type="scientific">Senna tora</name>
    <dbReference type="NCBI Taxonomy" id="362788"/>
    <lineage>
        <taxon>Eukaryota</taxon>
        <taxon>Viridiplantae</taxon>
        <taxon>Streptophyta</taxon>
        <taxon>Embryophyta</taxon>
        <taxon>Tracheophyta</taxon>
        <taxon>Spermatophyta</taxon>
        <taxon>Magnoliopsida</taxon>
        <taxon>eudicotyledons</taxon>
        <taxon>Gunneridae</taxon>
        <taxon>Pentapetalae</taxon>
        <taxon>rosids</taxon>
        <taxon>fabids</taxon>
        <taxon>Fabales</taxon>
        <taxon>Fabaceae</taxon>
        <taxon>Caesalpinioideae</taxon>
        <taxon>Cassia clade</taxon>
        <taxon>Senna</taxon>
    </lineage>
</organism>
<name>A0A834XBG5_9FABA</name>
<dbReference type="Pfam" id="PF21362">
    <property type="entry name" value="Sina_RING"/>
    <property type="match status" value="1"/>
</dbReference>
<dbReference type="SUPFAM" id="SSF49599">
    <property type="entry name" value="TRAF domain-like"/>
    <property type="match status" value="1"/>
</dbReference>
<accession>A0A834XBG5</accession>
<dbReference type="GO" id="GO:0016567">
    <property type="term" value="P:protein ubiquitination"/>
    <property type="evidence" value="ECO:0007669"/>
    <property type="project" value="UniProtKB-UniPathway"/>
</dbReference>
<dbReference type="CDD" id="cd16571">
    <property type="entry name" value="RING-HC_SIAHs"/>
    <property type="match status" value="1"/>
</dbReference>
<dbReference type="OrthoDB" id="4788989at2759"/>
<proteinExistence type="inferred from homology"/>
<protein>
    <recommendedName>
        <fullName evidence="4">RING-type E3 ubiquitin transferase</fullName>
        <ecNumber evidence="4">2.3.2.27</ecNumber>
    </recommendedName>
</protein>
<keyword evidence="7 11" id="KW-0863">Zinc-finger</keyword>
<dbReference type="AlphaFoldDB" id="A0A834XBG5"/>
<gene>
    <name evidence="14" type="ORF">G2W53_004631</name>
</gene>
<keyword evidence="6" id="KW-0479">Metal-binding</keyword>
<keyword evidence="15" id="KW-1185">Reference proteome</keyword>
<dbReference type="InterPro" id="IPR044286">
    <property type="entry name" value="SINL_plant"/>
</dbReference>
<dbReference type="Gene3D" id="3.30.40.10">
    <property type="entry name" value="Zinc/RING finger domain, C3HC4 (zinc finger)"/>
    <property type="match status" value="1"/>
</dbReference>
<comment type="caution">
    <text evidence="14">The sequence shown here is derived from an EMBL/GenBank/DDBJ whole genome shotgun (WGS) entry which is preliminary data.</text>
</comment>
<keyword evidence="5" id="KW-0808">Transferase</keyword>
<evidence type="ECO:0000256" key="10">
    <source>
        <dbReference type="ARBA" id="ARBA00024004"/>
    </source>
</evidence>